<dbReference type="EMBL" id="BARS01006497">
    <property type="protein sequence ID" value="GAF69434.1"/>
    <property type="molecule type" value="Genomic_DNA"/>
</dbReference>
<dbReference type="InterPro" id="IPR003806">
    <property type="entry name" value="ATP-grasp_PylC-type"/>
</dbReference>
<sequence>LTELNLPVIPGYIVSSFDYAKECFLKLKKQGFKKILLKKERSVAGFGIWAVESFKDFNKCLEENFNNQKSFLIEAFIDKIYFSSNIQYWLSKDKIRFMAVSDQIFKNNLFAHAGNIYPSKLKSTMDTQNKVYEFSEKICRYLQKQKCYGLVGIDIIVTRDSNIYSSEVNARLNASTFAALLIRELFGKDEVCWKSFTYHTNQIRVDDFFKKNADIIIDKNKKFGIFPIDMGPLNAIGEAQLVSIGKTIGEVNQYINMLK</sequence>
<dbReference type="GO" id="GO:0005524">
    <property type="term" value="F:ATP binding"/>
    <property type="evidence" value="ECO:0007669"/>
    <property type="project" value="InterPro"/>
</dbReference>
<dbReference type="PANTHER" id="PTHR37018">
    <property type="entry name" value="CULTURE SPECIFIC PROTEIN, PUTATIVE (AFU_ORTHOLOGUE AFUA_2G00130)-RELATED"/>
    <property type="match status" value="1"/>
</dbReference>
<dbReference type="InterPro" id="IPR011761">
    <property type="entry name" value="ATP-grasp"/>
</dbReference>
<dbReference type="Gene3D" id="3.30.470.20">
    <property type="entry name" value="ATP-grasp fold, B domain"/>
    <property type="match status" value="1"/>
</dbReference>
<name>X0RKU4_9ZZZZ</name>
<dbReference type="SUPFAM" id="SSF56059">
    <property type="entry name" value="Glutathione synthetase ATP-binding domain-like"/>
    <property type="match status" value="1"/>
</dbReference>
<accession>X0RKU4</accession>
<dbReference type="PANTHER" id="PTHR37018:SF1">
    <property type="entry name" value="CULTURE SPECIFIC PROTEIN, PUTATIVE (AFU_ORTHOLOGUE AFUA_2G00130)-RELATED"/>
    <property type="match status" value="1"/>
</dbReference>
<comment type="caution">
    <text evidence="2">The sequence shown here is derived from an EMBL/GenBank/DDBJ whole genome shotgun (WGS) entry which is preliminary data.</text>
</comment>
<dbReference type="GO" id="GO:0046872">
    <property type="term" value="F:metal ion binding"/>
    <property type="evidence" value="ECO:0007669"/>
    <property type="project" value="InterPro"/>
</dbReference>
<evidence type="ECO:0000259" key="1">
    <source>
        <dbReference type="PROSITE" id="PS50975"/>
    </source>
</evidence>
<dbReference type="AlphaFoldDB" id="X0RKU4"/>
<dbReference type="Pfam" id="PF02655">
    <property type="entry name" value="ATP-grasp_3"/>
    <property type="match status" value="1"/>
</dbReference>
<protein>
    <recommendedName>
        <fullName evidence="1">ATP-grasp domain-containing protein</fullName>
    </recommendedName>
</protein>
<feature type="domain" description="ATP-grasp" evidence="1">
    <location>
        <begin position="1"/>
        <end position="199"/>
    </location>
</feature>
<evidence type="ECO:0000313" key="2">
    <source>
        <dbReference type="EMBL" id="GAF69434.1"/>
    </source>
</evidence>
<proteinExistence type="predicted"/>
<dbReference type="InterPro" id="IPR053269">
    <property type="entry name" value="Asp-Met_ligase"/>
</dbReference>
<organism evidence="2">
    <name type="scientific">marine sediment metagenome</name>
    <dbReference type="NCBI Taxonomy" id="412755"/>
    <lineage>
        <taxon>unclassified sequences</taxon>
        <taxon>metagenomes</taxon>
        <taxon>ecological metagenomes</taxon>
    </lineage>
</organism>
<feature type="non-terminal residue" evidence="2">
    <location>
        <position position="1"/>
    </location>
</feature>
<dbReference type="PROSITE" id="PS50975">
    <property type="entry name" value="ATP_GRASP"/>
    <property type="match status" value="1"/>
</dbReference>
<gene>
    <name evidence="2" type="ORF">S01H1_12639</name>
</gene>
<reference evidence="2" key="1">
    <citation type="journal article" date="2014" name="Front. Microbiol.">
        <title>High frequency of phylogenetically diverse reductive dehalogenase-homologous genes in deep subseafloor sedimentary metagenomes.</title>
        <authorList>
            <person name="Kawai M."/>
            <person name="Futagami T."/>
            <person name="Toyoda A."/>
            <person name="Takaki Y."/>
            <person name="Nishi S."/>
            <person name="Hori S."/>
            <person name="Arai W."/>
            <person name="Tsubouchi T."/>
            <person name="Morono Y."/>
            <person name="Uchiyama I."/>
            <person name="Ito T."/>
            <person name="Fujiyama A."/>
            <person name="Inagaki F."/>
            <person name="Takami H."/>
        </authorList>
    </citation>
    <scope>NUCLEOTIDE SEQUENCE</scope>
    <source>
        <strain evidence="2">Expedition CK06-06</strain>
    </source>
</reference>